<reference evidence="1" key="1">
    <citation type="submission" date="2014-11" db="EMBL/GenBank/DDBJ databases">
        <authorList>
            <person name="Amaro Gonzalez C."/>
        </authorList>
    </citation>
    <scope>NUCLEOTIDE SEQUENCE</scope>
</reference>
<reference evidence="1" key="2">
    <citation type="journal article" date="2015" name="Fish Shellfish Immunol.">
        <title>Early steps in the European eel (Anguilla anguilla)-Vibrio vulnificus interaction in the gills: Role of the RtxA13 toxin.</title>
        <authorList>
            <person name="Callol A."/>
            <person name="Pajuelo D."/>
            <person name="Ebbesson L."/>
            <person name="Teles M."/>
            <person name="MacKenzie S."/>
            <person name="Amaro C."/>
        </authorList>
    </citation>
    <scope>NUCLEOTIDE SEQUENCE</scope>
</reference>
<dbReference type="EMBL" id="GBXM01067362">
    <property type="protein sequence ID" value="JAH41215.1"/>
    <property type="molecule type" value="Transcribed_RNA"/>
</dbReference>
<dbReference type="AlphaFoldDB" id="A0A0E9SKJ7"/>
<evidence type="ECO:0000313" key="1">
    <source>
        <dbReference type="EMBL" id="JAH41215.1"/>
    </source>
</evidence>
<protein>
    <submittedName>
        <fullName evidence="1">Uncharacterized protein</fullName>
    </submittedName>
</protein>
<name>A0A0E9SKJ7_ANGAN</name>
<sequence length="44" mass="5183">MPHLKEMFILELIIFHMKGYPLRTTRAVSLHKMLFSLNEPIKGT</sequence>
<proteinExistence type="predicted"/>
<organism evidence="1">
    <name type="scientific">Anguilla anguilla</name>
    <name type="common">European freshwater eel</name>
    <name type="synonym">Muraena anguilla</name>
    <dbReference type="NCBI Taxonomy" id="7936"/>
    <lineage>
        <taxon>Eukaryota</taxon>
        <taxon>Metazoa</taxon>
        <taxon>Chordata</taxon>
        <taxon>Craniata</taxon>
        <taxon>Vertebrata</taxon>
        <taxon>Euteleostomi</taxon>
        <taxon>Actinopterygii</taxon>
        <taxon>Neopterygii</taxon>
        <taxon>Teleostei</taxon>
        <taxon>Anguilliformes</taxon>
        <taxon>Anguillidae</taxon>
        <taxon>Anguilla</taxon>
    </lineage>
</organism>
<accession>A0A0E9SKJ7</accession>